<dbReference type="InterPro" id="IPR014729">
    <property type="entry name" value="Rossmann-like_a/b/a_fold"/>
</dbReference>
<dbReference type="EMBL" id="NDFP01000002">
    <property type="protein sequence ID" value="PAL28398.1"/>
    <property type="molecule type" value="Genomic_DNA"/>
</dbReference>
<protein>
    <recommendedName>
        <fullName evidence="1">DUF218 domain-containing protein</fullName>
    </recommendedName>
</protein>
<dbReference type="Pfam" id="PF02698">
    <property type="entry name" value="DUF218"/>
    <property type="match status" value="1"/>
</dbReference>
<dbReference type="RefSeq" id="WP_048853864.1">
    <property type="nucleotide sequence ID" value="NZ_BAMZ01000014.1"/>
</dbReference>
<dbReference type="Proteomes" id="UP000216033">
    <property type="component" value="Unassembled WGS sequence"/>
</dbReference>
<dbReference type="GeneID" id="98302478"/>
<keyword evidence="3" id="KW-1185">Reference proteome</keyword>
<evidence type="ECO:0000313" key="3">
    <source>
        <dbReference type="Proteomes" id="UP000216033"/>
    </source>
</evidence>
<reference evidence="2 3" key="1">
    <citation type="submission" date="2017-04" db="EMBL/GenBank/DDBJ databases">
        <title>Kefir bacterial isolates.</title>
        <authorList>
            <person name="Kim Y."/>
            <person name="Blasche S."/>
            <person name="Patil K.R."/>
        </authorList>
    </citation>
    <scope>NUCLEOTIDE SEQUENCE [LARGE SCALE GENOMIC DNA]</scope>
    <source>
        <strain evidence="2 3">KR-2</strain>
    </source>
</reference>
<comment type="caution">
    <text evidence="2">The sequence shown here is derived from an EMBL/GenBank/DDBJ whole genome shotgun (WGS) entry which is preliminary data.</text>
</comment>
<dbReference type="GO" id="GO:0005886">
    <property type="term" value="C:plasma membrane"/>
    <property type="evidence" value="ECO:0007669"/>
    <property type="project" value="TreeGrafter"/>
</dbReference>
<dbReference type="InterPro" id="IPR051599">
    <property type="entry name" value="Cell_Envelope_Assoc"/>
</dbReference>
<gene>
    <name evidence="2" type="ORF">B9K05_03740</name>
</gene>
<sequence>MPLEPLIIFGAALRPDGTPAPALVERVKAALAYGANRTVTYIVTGGVPRNGRTEAAVMAELLMQAGVPTLQIIQENSATDTFDSIIACSRILTRIGATNETPVAMVSSPYHTPRCLLLLRLAGWHTHALPCHSTRQGARFWRSKLRHIAHETLAIPWDTLLVLVWRIVPR</sequence>
<dbReference type="CDD" id="cd06259">
    <property type="entry name" value="YdcF-like"/>
    <property type="match status" value="1"/>
</dbReference>
<evidence type="ECO:0000313" key="2">
    <source>
        <dbReference type="EMBL" id="PAL28398.1"/>
    </source>
</evidence>
<dbReference type="STRING" id="1231343.Absy_014_039"/>
<organism evidence="2 3">
    <name type="scientific">Acetobacter syzygii</name>
    <dbReference type="NCBI Taxonomy" id="146476"/>
    <lineage>
        <taxon>Bacteria</taxon>
        <taxon>Pseudomonadati</taxon>
        <taxon>Pseudomonadota</taxon>
        <taxon>Alphaproteobacteria</taxon>
        <taxon>Acetobacterales</taxon>
        <taxon>Acetobacteraceae</taxon>
        <taxon>Acetobacter</taxon>
    </lineage>
</organism>
<dbReference type="Gene3D" id="3.40.50.620">
    <property type="entry name" value="HUPs"/>
    <property type="match status" value="1"/>
</dbReference>
<feature type="domain" description="DUF218" evidence="1">
    <location>
        <begin position="7"/>
        <end position="153"/>
    </location>
</feature>
<dbReference type="PANTHER" id="PTHR30336">
    <property type="entry name" value="INNER MEMBRANE PROTEIN, PROBABLE PERMEASE"/>
    <property type="match status" value="1"/>
</dbReference>
<proteinExistence type="predicted"/>
<dbReference type="OrthoDB" id="7269512at2"/>
<dbReference type="InterPro" id="IPR003848">
    <property type="entry name" value="DUF218"/>
</dbReference>
<evidence type="ECO:0000259" key="1">
    <source>
        <dbReference type="Pfam" id="PF02698"/>
    </source>
</evidence>
<name>A0A270BTX1_9PROT</name>
<dbReference type="PANTHER" id="PTHR30336:SF20">
    <property type="entry name" value="DUF218 DOMAIN-CONTAINING PROTEIN"/>
    <property type="match status" value="1"/>
</dbReference>
<dbReference type="AlphaFoldDB" id="A0A270BTX1"/>
<accession>A0A270BTX1</accession>